<gene>
    <name evidence="1" type="ordered locus">SACE_0886</name>
</gene>
<sequence length="46" mass="5121">MLHNLVDDVVYSVYSNMGRKALTKLRAGMFLVGRIVRCTPGPTPGW</sequence>
<keyword evidence="2" id="KW-1185">Reference proteome</keyword>
<dbReference type="EMBL" id="AM420293">
    <property type="protein sequence ID" value="CAM00220.1"/>
    <property type="molecule type" value="Genomic_DNA"/>
</dbReference>
<name>A4F845_SACEN</name>
<dbReference type="HOGENOM" id="CLU_3188672_0_0_11"/>
<evidence type="ECO:0000313" key="1">
    <source>
        <dbReference type="EMBL" id="CAM00220.1"/>
    </source>
</evidence>
<organism evidence="1 2">
    <name type="scientific">Saccharopolyspora erythraea (strain ATCC 11635 / DSM 40517 / JCM 4748 / NBRC 13426 / NCIMB 8594 / NRRL 2338)</name>
    <dbReference type="NCBI Taxonomy" id="405948"/>
    <lineage>
        <taxon>Bacteria</taxon>
        <taxon>Bacillati</taxon>
        <taxon>Actinomycetota</taxon>
        <taxon>Actinomycetes</taxon>
        <taxon>Pseudonocardiales</taxon>
        <taxon>Pseudonocardiaceae</taxon>
        <taxon>Saccharopolyspora</taxon>
    </lineage>
</organism>
<protein>
    <submittedName>
        <fullName evidence="1">Uncharacterized protein</fullName>
    </submittedName>
</protein>
<dbReference type="AlphaFoldDB" id="A4F845"/>
<proteinExistence type="predicted"/>
<dbReference type="KEGG" id="sen:SACE_0886"/>
<reference evidence="1 2" key="1">
    <citation type="journal article" date="2007" name="Nat. Biotechnol.">
        <title>Complete genome sequence of the erythromycin-producing bacterium Saccharopolyspora erythraea NRRL23338.</title>
        <authorList>
            <person name="Oliynyk M."/>
            <person name="Samborskyy M."/>
            <person name="Lester J.B."/>
            <person name="Mironenko T."/>
            <person name="Scott N."/>
            <person name="Dickens S."/>
            <person name="Haydock S.F."/>
            <person name="Leadlay P.F."/>
        </authorList>
    </citation>
    <scope>NUCLEOTIDE SEQUENCE [LARGE SCALE GENOMIC DNA]</scope>
    <source>
        <strain evidence="2">ATCC 11635 / DSM 40517 / JCM 4748 / NBRC 13426 / NCIMB 8594 / NRRL 2338</strain>
    </source>
</reference>
<accession>A4F845</accession>
<dbReference type="Proteomes" id="UP000006728">
    <property type="component" value="Chromosome"/>
</dbReference>
<evidence type="ECO:0000313" key="2">
    <source>
        <dbReference type="Proteomes" id="UP000006728"/>
    </source>
</evidence>